<dbReference type="Pfam" id="PF01757">
    <property type="entry name" value="Acyl_transf_3"/>
    <property type="match status" value="1"/>
</dbReference>
<feature type="transmembrane region" description="Helical" evidence="1">
    <location>
        <begin position="199"/>
        <end position="219"/>
    </location>
</feature>
<name>A0A3E3HUW6_9FIRM</name>
<dbReference type="Proteomes" id="UP000260812">
    <property type="component" value="Unassembled WGS sequence"/>
</dbReference>
<keyword evidence="4" id="KW-1185">Reference proteome</keyword>
<feature type="transmembrane region" description="Helical" evidence="1">
    <location>
        <begin position="136"/>
        <end position="161"/>
    </location>
</feature>
<dbReference type="GeneID" id="97990670"/>
<evidence type="ECO:0000256" key="1">
    <source>
        <dbReference type="SAM" id="Phobius"/>
    </source>
</evidence>
<sequence>MIKNNAFKPIGKGQIMETQKTEAGKAGKERQANLELLRIFSMLMIVMMHLLNHGKILETTARGSISYYLVWSLFGISFVSISTYILISGYFLCETSFSFRRILKLEGQVWFYSVALYLASLLLLRQPYDMSSLIAAVFPVLSCEYWFVTMYVGMIVLSPFLNKLLTGLTQRQFRLLLGILFVLFSLWPNVFFFSPALNFGGGSGVVWFTTVYLSGAYLKRFYRPDGQFGRHLLHFFGAALLIPASRFLIELLLSTPLGKIGFLQDLMWGYSIFYEYNSVLVFSAAILLFIAFLNLHIKPGRLQRMILAAAPLSFGVYLLHDNPNVRGFVWETLNPSRLAGAWYLVPGVLLLAAAVFAVCALTEWLRKMIVSLPARLRKKNTVSRPGFSERACAALDEKLFRQNEM</sequence>
<comment type="caution">
    <text evidence="3">The sequence shown here is derived from an EMBL/GenBank/DDBJ whole genome shotgun (WGS) entry which is preliminary data.</text>
</comment>
<keyword evidence="1" id="KW-1133">Transmembrane helix</keyword>
<feature type="transmembrane region" description="Helical" evidence="1">
    <location>
        <begin position="302"/>
        <end position="320"/>
    </location>
</feature>
<evidence type="ECO:0000259" key="2">
    <source>
        <dbReference type="Pfam" id="PF01757"/>
    </source>
</evidence>
<protein>
    <submittedName>
        <fullName evidence="3">Acyltransferase</fullName>
    </submittedName>
</protein>
<dbReference type="AlphaFoldDB" id="A0A3E3HUW6"/>
<evidence type="ECO:0000313" key="3">
    <source>
        <dbReference type="EMBL" id="RGE55626.1"/>
    </source>
</evidence>
<keyword evidence="1" id="KW-0812">Transmembrane</keyword>
<keyword evidence="3" id="KW-0012">Acyltransferase</keyword>
<feature type="transmembrane region" description="Helical" evidence="1">
    <location>
        <begin position="273"/>
        <end position="295"/>
    </location>
</feature>
<feature type="transmembrane region" description="Helical" evidence="1">
    <location>
        <begin position="231"/>
        <end position="253"/>
    </location>
</feature>
<keyword evidence="3" id="KW-0808">Transferase</keyword>
<dbReference type="GO" id="GO:0016747">
    <property type="term" value="F:acyltransferase activity, transferring groups other than amino-acyl groups"/>
    <property type="evidence" value="ECO:0007669"/>
    <property type="project" value="InterPro"/>
</dbReference>
<dbReference type="EMBL" id="QVLV01000041">
    <property type="protein sequence ID" value="RGE55626.1"/>
    <property type="molecule type" value="Genomic_DNA"/>
</dbReference>
<keyword evidence="1" id="KW-0472">Membrane</keyword>
<feature type="transmembrane region" description="Helical" evidence="1">
    <location>
        <begin position="65"/>
        <end position="93"/>
    </location>
</feature>
<gene>
    <name evidence="3" type="ORF">DXC51_28410</name>
</gene>
<feature type="transmembrane region" description="Helical" evidence="1">
    <location>
        <begin position="340"/>
        <end position="365"/>
    </location>
</feature>
<dbReference type="InterPro" id="IPR002656">
    <property type="entry name" value="Acyl_transf_3_dom"/>
</dbReference>
<proteinExistence type="predicted"/>
<evidence type="ECO:0000313" key="4">
    <source>
        <dbReference type="Proteomes" id="UP000260812"/>
    </source>
</evidence>
<feature type="transmembrane region" description="Helical" evidence="1">
    <location>
        <begin position="173"/>
        <end position="193"/>
    </location>
</feature>
<feature type="domain" description="Acyltransferase 3" evidence="2">
    <location>
        <begin position="32"/>
        <end position="362"/>
    </location>
</feature>
<accession>A0A3E3HUW6</accession>
<feature type="transmembrane region" description="Helical" evidence="1">
    <location>
        <begin position="105"/>
        <end position="124"/>
    </location>
</feature>
<reference evidence="3" key="1">
    <citation type="submission" date="2018-08" db="EMBL/GenBank/DDBJ databases">
        <title>A genome reference for cultivated species of the human gut microbiota.</title>
        <authorList>
            <person name="Zou Y."/>
            <person name="Xue W."/>
            <person name="Luo G."/>
        </authorList>
    </citation>
    <scope>NUCLEOTIDE SEQUENCE [LARGE SCALE GENOMIC DNA]</scope>
    <source>
        <strain evidence="3">TF05-5AC</strain>
    </source>
</reference>
<organism evidence="3 4">
    <name type="scientific">Eisenbergiella massiliensis</name>
    <dbReference type="NCBI Taxonomy" id="1720294"/>
    <lineage>
        <taxon>Bacteria</taxon>
        <taxon>Bacillati</taxon>
        <taxon>Bacillota</taxon>
        <taxon>Clostridia</taxon>
        <taxon>Lachnospirales</taxon>
        <taxon>Lachnospiraceae</taxon>
        <taxon>Eisenbergiella</taxon>
    </lineage>
</organism>
<dbReference type="RefSeq" id="WP_117545995.1">
    <property type="nucleotide sequence ID" value="NZ_QVLV01000041.1"/>
</dbReference>
<feature type="transmembrane region" description="Helical" evidence="1">
    <location>
        <begin position="36"/>
        <end position="53"/>
    </location>
</feature>